<dbReference type="AlphaFoldDB" id="A0A1R3VCF4"/>
<proteinExistence type="predicted"/>
<feature type="region of interest" description="Disordered" evidence="1">
    <location>
        <begin position="39"/>
        <end position="91"/>
    </location>
</feature>
<protein>
    <submittedName>
        <fullName evidence="2">Uncharacterized protein</fullName>
    </submittedName>
</protein>
<evidence type="ECO:0000313" key="3">
    <source>
        <dbReference type="Proteomes" id="UP000188388"/>
    </source>
</evidence>
<organism evidence="2 3">
    <name type="scientific">Mesorhizobium prunaredense</name>
    <dbReference type="NCBI Taxonomy" id="1631249"/>
    <lineage>
        <taxon>Bacteria</taxon>
        <taxon>Pseudomonadati</taxon>
        <taxon>Pseudomonadota</taxon>
        <taxon>Alphaproteobacteria</taxon>
        <taxon>Hyphomicrobiales</taxon>
        <taxon>Phyllobacteriaceae</taxon>
        <taxon>Mesorhizobium</taxon>
    </lineage>
</organism>
<dbReference type="EMBL" id="FTPD01000034">
    <property type="protein sequence ID" value="SIT57619.1"/>
    <property type="molecule type" value="Genomic_DNA"/>
</dbReference>
<name>A0A1R3VCF4_9HYPH</name>
<accession>A0A1R3VCF4</accession>
<evidence type="ECO:0000256" key="1">
    <source>
        <dbReference type="SAM" id="MobiDB-lite"/>
    </source>
</evidence>
<dbReference type="Proteomes" id="UP000188388">
    <property type="component" value="Unassembled WGS sequence"/>
</dbReference>
<keyword evidence="3" id="KW-1185">Reference proteome</keyword>
<evidence type="ECO:0000313" key="2">
    <source>
        <dbReference type="EMBL" id="SIT57619.1"/>
    </source>
</evidence>
<reference evidence="3" key="1">
    <citation type="submission" date="2017-01" db="EMBL/GenBank/DDBJ databases">
        <authorList>
            <person name="Brunel B."/>
        </authorList>
    </citation>
    <scope>NUCLEOTIDE SEQUENCE [LARGE SCALE GENOMIC DNA]</scope>
</reference>
<sequence>MSDLPLPLEGEGGPKGRVGSAVTRSILVGLKFEAVEVTPPTSLRSAPSPQGGGVSAPFPTRSTLVNARPSHRNARHLQGLRRRHGERRRRS</sequence>
<dbReference type="STRING" id="1631249.BQ8794_40218"/>
<gene>
    <name evidence="2" type="ORF">BQ8794_40218</name>
</gene>
<feature type="compositionally biased region" description="Basic residues" evidence="1">
    <location>
        <begin position="69"/>
        <end position="91"/>
    </location>
</feature>
<feature type="compositionally biased region" description="Polar residues" evidence="1">
    <location>
        <begin position="39"/>
        <end position="48"/>
    </location>
</feature>